<dbReference type="Pfam" id="PF03334">
    <property type="entry name" value="PhaG_MnhG_YufB"/>
    <property type="match status" value="1"/>
</dbReference>
<dbReference type="GO" id="GO:0015385">
    <property type="term" value="F:sodium:proton antiporter activity"/>
    <property type="evidence" value="ECO:0007669"/>
    <property type="project" value="TreeGrafter"/>
</dbReference>
<dbReference type="InterPro" id="IPR005133">
    <property type="entry name" value="PhaG_MnhG_YufB"/>
</dbReference>
<keyword evidence="1" id="KW-1133">Transmembrane helix</keyword>
<name>A0A1W1CPI7_9ZZZZ</name>
<evidence type="ECO:0000256" key="1">
    <source>
        <dbReference type="SAM" id="Phobius"/>
    </source>
</evidence>
<dbReference type="EMBL" id="FPHE01000163">
    <property type="protein sequence ID" value="SFV67726.1"/>
    <property type="molecule type" value="Genomic_DNA"/>
</dbReference>
<reference evidence="2" key="1">
    <citation type="submission" date="2016-10" db="EMBL/GenBank/DDBJ databases">
        <authorList>
            <person name="de Groot N.N."/>
        </authorList>
    </citation>
    <scope>NUCLEOTIDE SEQUENCE</scope>
</reference>
<dbReference type="PANTHER" id="PTHR34703">
    <property type="entry name" value="ANTIPORTER SUBUNIT MNHG2-RELATED"/>
    <property type="match status" value="1"/>
</dbReference>
<feature type="transmembrane region" description="Helical" evidence="1">
    <location>
        <begin position="37"/>
        <end position="55"/>
    </location>
</feature>
<keyword evidence="1" id="KW-0812">Transmembrane</keyword>
<keyword evidence="1" id="KW-0472">Membrane</keyword>
<organism evidence="2">
    <name type="scientific">hydrothermal vent metagenome</name>
    <dbReference type="NCBI Taxonomy" id="652676"/>
    <lineage>
        <taxon>unclassified sequences</taxon>
        <taxon>metagenomes</taxon>
        <taxon>ecological metagenomes</taxon>
    </lineage>
</organism>
<sequence length="104" mass="11503">MLDTIGFFIIFLGILLLIISAIGLLRMPDTITRMHAGTKASTLGSLLVILGTMFLEPSLWFKLAFLAIFILITNPLSSSILARSTYLKHGFFNKSGIDDLKDKK</sequence>
<dbReference type="NCBIfam" id="TIGR01300">
    <property type="entry name" value="CPA3_mnhG_phaG"/>
    <property type="match status" value="1"/>
</dbReference>
<feature type="transmembrane region" description="Helical" evidence="1">
    <location>
        <begin position="6"/>
        <end position="25"/>
    </location>
</feature>
<dbReference type="AlphaFoldDB" id="A0A1W1CPI7"/>
<evidence type="ECO:0000313" key="2">
    <source>
        <dbReference type="EMBL" id="SFV67726.1"/>
    </source>
</evidence>
<dbReference type="PANTHER" id="PTHR34703:SF1">
    <property type="entry name" value="ANTIPORTER SUBUNIT MNHG2-RELATED"/>
    <property type="match status" value="1"/>
</dbReference>
<accession>A0A1W1CPI7</accession>
<protein>
    <submittedName>
        <fullName evidence="2">Na(+) H(+) antiporter subunit G</fullName>
    </submittedName>
</protein>
<proteinExistence type="predicted"/>
<gene>
    <name evidence="2" type="ORF">MNB_SV-12-1413</name>
</gene>
<feature type="transmembrane region" description="Helical" evidence="1">
    <location>
        <begin position="61"/>
        <end position="82"/>
    </location>
</feature>